<dbReference type="CDD" id="cd01066">
    <property type="entry name" value="APP_MetAP"/>
    <property type="match status" value="1"/>
</dbReference>
<dbReference type="SUPFAM" id="SSF53092">
    <property type="entry name" value="Creatinase/prolidase N-terminal domain"/>
    <property type="match status" value="1"/>
</dbReference>
<dbReference type="InterPro" id="IPR029149">
    <property type="entry name" value="Creatin/AminoP/Spt16_N"/>
</dbReference>
<dbReference type="AlphaFoldDB" id="A0A917DR12"/>
<dbReference type="Pfam" id="PF00557">
    <property type="entry name" value="Peptidase_M24"/>
    <property type="match status" value="1"/>
</dbReference>
<sequence>MNSFQRLADVRSLLQRSNTDAVLMTLQKNISWFTGGRSHVNIASEPACCSILITRIHCVIVINNIESGRLLEEEMSSEFAKAVTSWEIWSWHEPGKKEALIRKHLADTEFMKTDAQLEPEFLNLRSIIPQDRFLEMKRLGQLTGEAIEQTATEIQKGDSEFLIAGKLAYRCYERGLEPIVNLVAVDERAYQRRHPLPTDKRLNAYAMVVVCARKNGLIASASRLVHFGRIPDSLNEKQHAVVRIDSRLMHATRPETSLDDLFMQMKQFYRDEGFPEEYQNHHQGGLTGYATREKLAVSGESYKLRAGQLVAWNPSIAGVKSEDTLLVHHEANEWMTETNQYPYLEVKIDNKVYRRPAILQR</sequence>
<comment type="caution">
    <text evidence="2">The sequence shown here is derived from an EMBL/GenBank/DDBJ whole genome shotgun (WGS) entry which is preliminary data.</text>
</comment>
<reference evidence="2" key="2">
    <citation type="submission" date="2020-09" db="EMBL/GenBank/DDBJ databases">
        <authorList>
            <person name="Sun Q."/>
            <person name="Zhou Y."/>
        </authorList>
    </citation>
    <scope>NUCLEOTIDE SEQUENCE</scope>
    <source>
        <strain evidence="2">CGMCC 1.15178</strain>
    </source>
</reference>
<dbReference type="SUPFAM" id="SSF55920">
    <property type="entry name" value="Creatinase/aminopeptidase"/>
    <property type="match status" value="1"/>
</dbReference>
<evidence type="ECO:0000313" key="2">
    <source>
        <dbReference type="EMBL" id="GGD61602.1"/>
    </source>
</evidence>
<evidence type="ECO:0000313" key="3">
    <source>
        <dbReference type="Proteomes" id="UP000612456"/>
    </source>
</evidence>
<protein>
    <submittedName>
        <fullName evidence="2">Peptidase M24</fullName>
    </submittedName>
</protein>
<dbReference type="PANTHER" id="PTHR46112">
    <property type="entry name" value="AMINOPEPTIDASE"/>
    <property type="match status" value="1"/>
</dbReference>
<dbReference type="PANTHER" id="PTHR46112:SF2">
    <property type="entry name" value="XAA-PRO AMINOPEPTIDASE P-RELATED"/>
    <property type="match status" value="1"/>
</dbReference>
<dbReference type="EMBL" id="BMHP01000001">
    <property type="protein sequence ID" value="GGD61602.1"/>
    <property type="molecule type" value="Genomic_DNA"/>
</dbReference>
<dbReference type="InterPro" id="IPR036005">
    <property type="entry name" value="Creatinase/aminopeptidase-like"/>
</dbReference>
<feature type="domain" description="Peptidase M24" evidence="1">
    <location>
        <begin position="136"/>
        <end position="328"/>
    </location>
</feature>
<organism evidence="2 3">
    <name type="scientific">Paenibacillus nasutitermitis</name>
    <dbReference type="NCBI Taxonomy" id="1652958"/>
    <lineage>
        <taxon>Bacteria</taxon>
        <taxon>Bacillati</taxon>
        <taxon>Bacillota</taxon>
        <taxon>Bacilli</taxon>
        <taxon>Bacillales</taxon>
        <taxon>Paenibacillaceae</taxon>
        <taxon>Paenibacillus</taxon>
    </lineage>
</organism>
<dbReference type="InterPro" id="IPR000994">
    <property type="entry name" value="Pept_M24"/>
</dbReference>
<dbReference type="InterPro" id="IPR050659">
    <property type="entry name" value="Peptidase_M24B"/>
</dbReference>
<dbReference type="RefSeq" id="WP_188991313.1">
    <property type="nucleotide sequence ID" value="NZ_BMHP01000001.1"/>
</dbReference>
<name>A0A917DR12_9BACL</name>
<dbReference type="Gene3D" id="3.40.350.10">
    <property type="entry name" value="Creatinase/prolidase N-terminal domain"/>
    <property type="match status" value="1"/>
</dbReference>
<gene>
    <name evidence="2" type="ORF">GCM10010911_19330</name>
</gene>
<accession>A0A917DR12</accession>
<proteinExistence type="predicted"/>
<evidence type="ECO:0000259" key="1">
    <source>
        <dbReference type="Pfam" id="PF00557"/>
    </source>
</evidence>
<keyword evidence="3" id="KW-1185">Reference proteome</keyword>
<reference evidence="2" key="1">
    <citation type="journal article" date="2014" name="Int. J. Syst. Evol. Microbiol.">
        <title>Complete genome sequence of Corynebacterium casei LMG S-19264T (=DSM 44701T), isolated from a smear-ripened cheese.</title>
        <authorList>
            <consortium name="US DOE Joint Genome Institute (JGI-PGF)"/>
            <person name="Walter F."/>
            <person name="Albersmeier A."/>
            <person name="Kalinowski J."/>
            <person name="Ruckert C."/>
        </authorList>
    </citation>
    <scope>NUCLEOTIDE SEQUENCE</scope>
    <source>
        <strain evidence="2">CGMCC 1.15178</strain>
    </source>
</reference>
<dbReference type="Gene3D" id="3.90.230.10">
    <property type="entry name" value="Creatinase/methionine aminopeptidase superfamily"/>
    <property type="match status" value="1"/>
</dbReference>
<dbReference type="Proteomes" id="UP000612456">
    <property type="component" value="Unassembled WGS sequence"/>
</dbReference>